<keyword evidence="3" id="KW-1185">Reference proteome</keyword>
<organism evidence="2 3">
    <name type="scientific">Dissostichus eleginoides</name>
    <name type="common">Patagonian toothfish</name>
    <name type="synonym">Dissostichus amissus</name>
    <dbReference type="NCBI Taxonomy" id="100907"/>
    <lineage>
        <taxon>Eukaryota</taxon>
        <taxon>Metazoa</taxon>
        <taxon>Chordata</taxon>
        <taxon>Craniata</taxon>
        <taxon>Vertebrata</taxon>
        <taxon>Euteleostomi</taxon>
        <taxon>Actinopterygii</taxon>
        <taxon>Neopterygii</taxon>
        <taxon>Teleostei</taxon>
        <taxon>Neoteleostei</taxon>
        <taxon>Acanthomorphata</taxon>
        <taxon>Eupercaria</taxon>
        <taxon>Perciformes</taxon>
        <taxon>Notothenioidei</taxon>
        <taxon>Nototheniidae</taxon>
        <taxon>Dissostichus</taxon>
    </lineage>
</organism>
<keyword evidence="1" id="KW-0732">Signal</keyword>
<feature type="chain" id="PRO_5042005214" evidence="1">
    <location>
        <begin position="25"/>
        <end position="66"/>
    </location>
</feature>
<comment type="caution">
    <text evidence="2">The sequence shown here is derived from an EMBL/GenBank/DDBJ whole genome shotgun (WGS) entry which is preliminary data.</text>
</comment>
<feature type="signal peptide" evidence="1">
    <location>
        <begin position="1"/>
        <end position="24"/>
    </location>
</feature>
<name>A0AAD9FE03_DISEL</name>
<evidence type="ECO:0000313" key="2">
    <source>
        <dbReference type="EMBL" id="KAK1895175.1"/>
    </source>
</evidence>
<evidence type="ECO:0000313" key="3">
    <source>
        <dbReference type="Proteomes" id="UP001228049"/>
    </source>
</evidence>
<gene>
    <name evidence="2" type="ORF">KUDE01_020628</name>
</gene>
<sequence>MAFASVWNYCVPLTILTVACLVRTETPVFEAPTGPGANLARQRSPVVPVTKEIIPTQEPWRSPHWF</sequence>
<accession>A0AAD9FE03</accession>
<evidence type="ECO:0000256" key="1">
    <source>
        <dbReference type="SAM" id="SignalP"/>
    </source>
</evidence>
<dbReference type="EMBL" id="JASDAP010000010">
    <property type="protein sequence ID" value="KAK1895175.1"/>
    <property type="molecule type" value="Genomic_DNA"/>
</dbReference>
<dbReference type="AlphaFoldDB" id="A0AAD9FE03"/>
<protein>
    <submittedName>
        <fullName evidence="2">Magnesium-chelatase subunit H</fullName>
    </submittedName>
</protein>
<dbReference type="Proteomes" id="UP001228049">
    <property type="component" value="Unassembled WGS sequence"/>
</dbReference>
<proteinExistence type="predicted"/>
<reference evidence="2" key="1">
    <citation type="submission" date="2023-04" db="EMBL/GenBank/DDBJ databases">
        <title>Chromosome-level genome of Chaenocephalus aceratus.</title>
        <authorList>
            <person name="Park H."/>
        </authorList>
    </citation>
    <scope>NUCLEOTIDE SEQUENCE</scope>
    <source>
        <strain evidence="2">DE</strain>
        <tissue evidence="2">Muscle</tissue>
    </source>
</reference>